<name>A0A813JBN6_POLGL</name>
<evidence type="ECO:0000313" key="2">
    <source>
        <dbReference type="Proteomes" id="UP000626109"/>
    </source>
</evidence>
<comment type="caution">
    <text evidence="1">The sequence shown here is derived from an EMBL/GenBank/DDBJ whole genome shotgun (WGS) entry which is preliminary data.</text>
</comment>
<reference evidence="1" key="1">
    <citation type="submission" date="2021-02" db="EMBL/GenBank/DDBJ databases">
        <authorList>
            <person name="Dougan E. K."/>
            <person name="Rhodes N."/>
            <person name="Thang M."/>
            <person name="Chan C."/>
        </authorList>
    </citation>
    <scope>NUCLEOTIDE SEQUENCE</scope>
</reference>
<gene>
    <name evidence="1" type="ORF">PGLA2088_LOCUS19117</name>
</gene>
<protein>
    <submittedName>
        <fullName evidence="1">Uncharacterized protein</fullName>
    </submittedName>
</protein>
<organism evidence="1 2">
    <name type="scientific">Polarella glacialis</name>
    <name type="common">Dinoflagellate</name>
    <dbReference type="NCBI Taxonomy" id="89957"/>
    <lineage>
        <taxon>Eukaryota</taxon>
        <taxon>Sar</taxon>
        <taxon>Alveolata</taxon>
        <taxon>Dinophyceae</taxon>
        <taxon>Suessiales</taxon>
        <taxon>Suessiaceae</taxon>
        <taxon>Polarella</taxon>
    </lineage>
</organism>
<evidence type="ECO:0000313" key="1">
    <source>
        <dbReference type="EMBL" id="CAE8674813.1"/>
    </source>
</evidence>
<dbReference type="EMBL" id="CAJNNW010024920">
    <property type="protein sequence ID" value="CAE8674813.1"/>
    <property type="molecule type" value="Genomic_DNA"/>
</dbReference>
<accession>A0A813JBN6</accession>
<dbReference type="Gene3D" id="3.60.10.10">
    <property type="entry name" value="Endonuclease/exonuclease/phosphatase"/>
    <property type="match status" value="1"/>
</dbReference>
<dbReference type="AlphaFoldDB" id="A0A813JBN6"/>
<sequence>MCTPTTYSPVASGPTFWSPLGKGSRVDYISVPWAAKSQVTSVAIWRKSAMKLQSFRTEQPRDHCPIRLQMQAAVGHEYKVDTNLFRWSYTAMKDPVKVRQFCEVYEQWRNQPETKEKFDNALQ</sequence>
<dbReference type="InterPro" id="IPR036691">
    <property type="entry name" value="Endo/exonu/phosph_ase_sf"/>
</dbReference>
<proteinExistence type="predicted"/>
<dbReference type="Proteomes" id="UP000626109">
    <property type="component" value="Unassembled WGS sequence"/>
</dbReference>